<protein>
    <submittedName>
        <fullName evidence="2">Uncharacterized protein</fullName>
    </submittedName>
</protein>
<dbReference type="RefSeq" id="WP_149309677.1">
    <property type="nucleotide sequence ID" value="NZ_SRSD01000012.1"/>
</dbReference>
<evidence type="ECO:0000313" key="2">
    <source>
        <dbReference type="EMBL" id="KAA0888100.1"/>
    </source>
</evidence>
<proteinExistence type="predicted"/>
<keyword evidence="3" id="KW-1185">Reference proteome</keyword>
<dbReference type="Proteomes" id="UP000324298">
    <property type="component" value="Unassembled WGS sequence"/>
</dbReference>
<gene>
    <name evidence="2" type="ORF">ET418_17010</name>
</gene>
<reference evidence="2 3" key="1">
    <citation type="submission" date="2019-04" db="EMBL/GenBank/DDBJ databases">
        <title>Geobacter ruber sp. nov., ferric-reducing bacteria isolated from paddy soil.</title>
        <authorList>
            <person name="Xu Z."/>
            <person name="Masuda Y."/>
            <person name="Itoh H."/>
            <person name="Senoo K."/>
        </authorList>
    </citation>
    <scope>NUCLEOTIDE SEQUENCE [LARGE SCALE GENOMIC DNA]</scope>
    <source>
        <strain evidence="2 3">Red88</strain>
    </source>
</reference>
<sequence length="407" mass="45755">MFGFSRNKQAPAPAQQSVPPVNGGLPNDVRSKVEICIGIRNPEVIPCVEKFMTVCGGHPASMRHHHAQRGGLFVHSMDVAFRMVALSKTGDCDEMTRIALFLTGMLHDIGKVGYYGVETNGYYYHPLLLNGWRQDWVSDGKTSDRNGEQHRWLSALLMYQFLPEFFLKSVEPSLLAEMVEAVVNHHTDRVADSKIALLLKNADGASAAEATGEANRNQVVDIKTGQKPALPVLPLPSEVQEQSAEDANREGRDEALRFLGLLKMQIFNGAFKWQENKQFFIFKELNAIGILNPVQWEKLREAYINELKYRVSDALIVGMLDRAGMVQMRGENGNEFAYWNIRKARKDGSFKDIRLNLIMLRLDEVFNTEQINRFQGAHLAPAGEQPVEQPALAPEAKLEEEGSIYDE</sequence>
<dbReference type="SUPFAM" id="SSF109604">
    <property type="entry name" value="HD-domain/PDEase-like"/>
    <property type="match status" value="1"/>
</dbReference>
<dbReference type="OrthoDB" id="6190309at2"/>
<feature type="compositionally biased region" description="Low complexity" evidence="1">
    <location>
        <begin position="9"/>
        <end position="21"/>
    </location>
</feature>
<feature type="region of interest" description="Disordered" evidence="1">
    <location>
        <begin position="383"/>
        <end position="407"/>
    </location>
</feature>
<name>A0A5A9X529_9BACT</name>
<accession>A0A5A9X529</accession>
<comment type="caution">
    <text evidence="2">The sequence shown here is derived from an EMBL/GenBank/DDBJ whole genome shotgun (WGS) entry which is preliminary data.</text>
</comment>
<dbReference type="AlphaFoldDB" id="A0A5A9X529"/>
<dbReference type="EMBL" id="SRSD01000012">
    <property type="protein sequence ID" value="KAA0888100.1"/>
    <property type="molecule type" value="Genomic_DNA"/>
</dbReference>
<evidence type="ECO:0000313" key="3">
    <source>
        <dbReference type="Proteomes" id="UP000324298"/>
    </source>
</evidence>
<evidence type="ECO:0000256" key="1">
    <source>
        <dbReference type="SAM" id="MobiDB-lite"/>
    </source>
</evidence>
<dbReference type="Gene3D" id="1.10.3210.40">
    <property type="match status" value="1"/>
</dbReference>
<organism evidence="2 3">
    <name type="scientific">Oryzomonas rubra</name>
    <dbReference type="NCBI Taxonomy" id="2509454"/>
    <lineage>
        <taxon>Bacteria</taxon>
        <taxon>Pseudomonadati</taxon>
        <taxon>Thermodesulfobacteriota</taxon>
        <taxon>Desulfuromonadia</taxon>
        <taxon>Geobacterales</taxon>
        <taxon>Geobacteraceae</taxon>
        <taxon>Oryzomonas</taxon>
    </lineage>
</organism>
<feature type="region of interest" description="Disordered" evidence="1">
    <location>
        <begin position="1"/>
        <end position="25"/>
    </location>
</feature>